<dbReference type="AlphaFoldDB" id="A0A291GYW9"/>
<dbReference type="KEGG" id="bgg:CFK41_11985"/>
<evidence type="ECO:0000313" key="1">
    <source>
        <dbReference type="EMBL" id="ATG55407.1"/>
    </source>
</evidence>
<reference evidence="1 2" key="1">
    <citation type="journal article" date="2014" name="Int. J. Syst. Evol. Microbiol.">
        <title>Brachybacterium ginsengisoli sp. nov., isolated from soil of a ginseng field.</title>
        <authorList>
            <person name="Hoang V.A."/>
            <person name="Kim Y.J."/>
            <person name="Nguyen N.L."/>
            <person name="Yang D.C."/>
        </authorList>
    </citation>
    <scope>NUCLEOTIDE SEQUENCE [LARGE SCALE GENOMIC DNA]</scope>
    <source>
        <strain evidence="1 2">DCY80</strain>
    </source>
</reference>
<accession>A0A291GYW9</accession>
<evidence type="ECO:0000313" key="2">
    <source>
        <dbReference type="Proteomes" id="UP000217889"/>
    </source>
</evidence>
<evidence type="ECO:0008006" key="3">
    <source>
        <dbReference type="Google" id="ProtNLM"/>
    </source>
</evidence>
<dbReference type="OrthoDB" id="4791852at2"/>
<name>A0A291GYW9_9MICO</name>
<proteinExistence type="predicted"/>
<gene>
    <name evidence="1" type="ORF">CFK41_11985</name>
</gene>
<dbReference type="EMBL" id="CP023564">
    <property type="protein sequence ID" value="ATG55407.1"/>
    <property type="molecule type" value="Genomic_DNA"/>
</dbReference>
<protein>
    <recommendedName>
        <fullName evidence="3">ESX secretion-associated protein EspG</fullName>
    </recommendedName>
</protein>
<sequence length="271" mass="28530">MVEVIATVPQAARWALSPGDGGAAGGRARRTAWNPVYRVLVGDGPDEAALSSRARSAQPSPAELDLLRRHLASPALLVAAVTAAEHTHRVRFGLDPAGASTERSDDTSESRWGEVPLHAVPQQILDLLEESGPDLRRPGVEGHARGGALRLSEELARVAQAALAGGPSIEAAFTQIPDMDEALRDAVTTTGPRLSLSLTLHDRGGVAAESPVTWSRLWVQGQRGLYRLDSRSGSVLTVRPVASSDVLDTLLPILEQGVRFSAACSEAGGAR</sequence>
<dbReference type="Proteomes" id="UP000217889">
    <property type="component" value="Chromosome"/>
</dbReference>
<organism evidence="1 2">
    <name type="scientific">Brachybacterium ginsengisoli</name>
    <dbReference type="NCBI Taxonomy" id="1331682"/>
    <lineage>
        <taxon>Bacteria</taxon>
        <taxon>Bacillati</taxon>
        <taxon>Actinomycetota</taxon>
        <taxon>Actinomycetes</taxon>
        <taxon>Micrococcales</taxon>
        <taxon>Dermabacteraceae</taxon>
        <taxon>Brachybacterium</taxon>
    </lineage>
</organism>
<dbReference type="RefSeq" id="WP_096799868.1">
    <property type="nucleotide sequence ID" value="NZ_CP023564.1"/>
</dbReference>
<keyword evidence="2" id="KW-1185">Reference proteome</keyword>